<comment type="caution">
    <text evidence="2">The sequence shown here is derived from an EMBL/GenBank/DDBJ whole genome shotgun (WGS) entry which is preliminary data.</text>
</comment>
<protein>
    <recommendedName>
        <fullName evidence="1">Serine aminopeptidase S33 domain-containing protein</fullName>
    </recommendedName>
</protein>
<dbReference type="PANTHER" id="PTHR43265">
    <property type="entry name" value="ESTERASE ESTD"/>
    <property type="match status" value="1"/>
</dbReference>
<evidence type="ECO:0000259" key="1">
    <source>
        <dbReference type="Pfam" id="PF12146"/>
    </source>
</evidence>
<dbReference type="PANTHER" id="PTHR43265:SF1">
    <property type="entry name" value="ESTERASE ESTD"/>
    <property type="match status" value="1"/>
</dbReference>
<dbReference type="Gene3D" id="3.40.50.1820">
    <property type="entry name" value="alpha/beta hydrolase"/>
    <property type="match status" value="1"/>
</dbReference>
<dbReference type="GO" id="GO:0052689">
    <property type="term" value="F:carboxylic ester hydrolase activity"/>
    <property type="evidence" value="ECO:0007669"/>
    <property type="project" value="TreeGrafter"/>
</dbReference>
<gene>
    <name evidence="2" type="ORF">CWD77_15265</name>
</gene>
<evidence type="ECO:0000313" key="2">
    <source>
        <dbReference type="EMBL" id="PKD42398.1"/>
    </source>
</evidence>
<organism evidence="2 3">
    <name type="scientific">Rhodohalobacter barkolensis</name>
    <dbReference type="NCBI Taxonomy" id="2053187"/>
    <lineage>
        <taxon>Bacteria</taxon>
        <taxon>Pseudomonadati</taxon>
        <taxon>Balneolota</taxon>
        <taxon>Balneolia</taxon>
        <taxon>Balneolales</taxon>
        <taxon>Balneolaceae</taxon>
        <taxon>Rhodohalobacter</taxon>
    </lineage>
</organism>
<dbReference type="EMBL" id="PISP01000007">
    <property type="protein sequence ID" value="PKD42398.1"/>
    <property type="molecule type" value="Genomic_DNA"/>
</dbReference>
<dbReference type="AlphaFoldDB" id="A0A2N0VE49"/>
<feature type="domain" description="Serine aminopeptidase S33" evidence="1">
    <location>
        <begin position="202"/>
        <end position="305"/>
    </location>
</feature>
<dbReference type="Proteomes" id="UP000233398">
    <property type="component" value="Unassembled WGS sequence"/>
</dbReference>
<proteinExistence type="predicted"/>
<dbReference type="SUPFAM" id="SSF53474">
    <property type="entry name" value="alpha/beta-Hydrolases"/>
    <property type="match status" value="1"/>
</dbReference>
<dbReference type="Pfam" id="PF12146">
    <property type="entry name" value="Hydrolase_4"/>
    <property type="match status" value="1"/>
</dbReference>
<dbReference type="InterPro" id="IPR029058">
    <property type="entry name" value="AB_hydrolase_fold"/>
</dbReference>
<accession>A0A2N0VE49</accession>
<keyword evidence="3" id="KW-1185">Reference proteome</keyword>
<evidence type="ECO:0000313" key="3">
    <source>
        <dbReference type="Proteomes" id="UP000233398"/>
    </source>
</evidence>
<reference evidence="2 3" key="1">
    <citation type="submission" date="2017-11" db="EMBL/GenBank/DDBJ databases">
        <title>Rhodohalobacter 15182 sp. nov., isolated from a salt lake.</title>
        <authorList>
            <person name="Han S."/>
        </authorList>
    </citation>
    <scope>NUCLEOTIDE SEQUENCE [LARGE SCALE GENOMIC DNA]</scope>
    <source>
        <strain evidence="2 3">15182</strain>
    </source>
</reference>
<sequence length="481" mass="53898">MSGVFYYKGVFFFYYIPNMKNLFVAITLFFLGIPFAQSVTAQNYQEVAGNWEGTIQITGQNLTTNFTFSFLDGELDGTIDIPQQNAYNLPVEFTRMNGDSLLFQFQTGTGPATFKGEWNRDAGTISGTFEQMDMSYPFSIKKREGNQVNERNLAGGEEIIIQTRAGQVSGTLQLADEPAPIVILLTGSGSQDRDETVAGFKIFAQIADSLSKNGYSSFRYDDRGVGRSTGETDATLFDLSDDLLDILVHLEDEYPDQITKTILLGHSQGGLVSVISAVNKNVDGVILMGSPFLPGDEVINHQIKAISESQGIAEEVVEQNLEFQERIYEVIRNEDDWDDVEQDLYDRLEAQINELPEEQREALGDMNSFIRSQINRQLAAAKTEWFKSFIEYNPENDISNLDIPMLALFGEKDTQVILGPNREKAEQLRDEAELLMQIVEIESANHLFQLANSGLPSEYGMLEKEFAPGFVEAMIEWLNSL</sequence>
<dbReference type="InterPro" id="IPR022742">
    <property type="entry name" value="Hydrolase_4"/>
</dbReference>
<name>A0A2N0VE49_9BACT</name>
<dbReference type="InterPro" id="IPR053145">
    <property type="entry name" value="AB_hydrolase_Est10"/>
</dbReference>